<evidence type="ECO:0000313" key="1">
    <source>
        <dbReference type="EMBL" id="PWJ80574.1"/>
    </source>
</evidence>
<sequence length="69" mass="7445">MTKLTESEAIVSRLPWFYGDGYSYGGQIILTIGGRSVSFGNSGEDELIAIELACRWNAGRATLEADDAT</sequence>
<comment type="caution">
    <text evidence="1">The sequence shown here is derived from an EMBL/GenBank/DDBJ whole genome shotgun (WGS) entry which is preliminary data.</text>
</comment>
<dbReference type="RefSeq" id="WP_146201508.1">
    <property type="nucleotide sequence ID" value="NZ_QGGG01000012.1"/>
</dbReference>
<evidence type="ECO:0000313" key="2">
    <source>
        <dbReference type="Proteomes" id="UP000245396"/>
    </source>
</evidence>
<keyword evidence="2" id="KW-1185">Reference proteome</keyword>
<dbReference type="Proteomes" id="UP000245396">
    <property type="component" value="Unassembled WGS sequence"/>
</dbReference>
<name>A0A316BZN7_PSESE</name>
<organism evidence="1 2">
    <name type="scientific">Pseudaminobacter salicylatoxidans</name>
    <dbReference type="NCBI Taxonomy" id="93369"/>
    <lineage>
        <taxon>Bacteria</taxon>
        <taxon>Pseudomonadati</taxon>
        <taxon>Pseudomonadota</taxon>
        <taxon>Alphaproteobacteria</taxon>
        <taxon>Hyphomicrobiales</taxon>
        <taxon>Phyllobacteriaceae</taxon>
        <taxon>Pseudaminobacter</taxon>
    </lineage>
</organism>
<dbReference type="EMBL" id="QGGG01000012">
    <property type="protein sequence ID" value="PWJ80574.1"/>
    <property type="molecule type" value="Genomic_DNA"/>
</dbReference>
<reference evidence="1 2" key="1">
    <citation type="submission" date="2018-05" db="EMBL/GenBank/DDBJ databases">
        <title>Genomic Encyclopedia of Type Strains, Phase IV (KMG-IV): sequencing the most valuable type-strain genomes for metagenomic binning, comparative biology and taxonomic classification.</title>
        <authorList>
            <person name="Goeker M."/>
        </authorList>
    </citation>
    <scope>NUCLEOTIDE SEQUENCE [LARGE SCALE GENOMIC DNA]</scope>
    <source>
        <strain evidence="1 2">DSM 6986</strain>
    </source>
</reference>
<proteinExistence type="predicted"/>
<protein>
    <submittedName>
        <fullName evidence="1">Uncharacterized protein</fullName>
    </submittedName>
</protein>
<dbReference type="AlphaFoldDB" id="A0A316BZN7"/>
<gene>
    <name evidence="1" type="ORF">C7441_112116</name>
</gene>
<accession>A0A316BZN7</accession>